<evidence type="ECO:0000256" key="3">
    <source>
        <dbReference type="ARBA" id="ARBA00012891"/>
    </source>
</evidence>
<dbReference type="InterPro" id="IPR005738">
    <property type="entry name" value="TopoIII"/>
</dbReference>
<dbReference type="InterPro" id="IPR003601">
    <property type="entry name" value="Topo_IA_2"/>
</dbReference>
<dbReference type="Gene3D" id="1.10.290.10">
    <property type="entry name" value="Topoisomerase I, domain 4"/>
    <property type="match status" value="1"/>
</dbReference>
<dbReference type="Gene3D" id="3.40.50.140">
    <property type="match status" value="1"/>
</dbReference>
<dbReference type="SMART" id="SM00437">
    <property type="entry name" value="TOP1Ac"/>
    <property type="match status" value="1"/>
</dbReference>
<keyword evidence="6" id="KW-0238">DNA-binding</keyword>
<proteinExistence type="inferred from homology"/>
<evidence type="ECO:0000256" key="10">
    <source>
        <dbReference type="ARBA" id="ARBA00032235"/>
    </source>
</evidence>
<comment type="catalytic activity">
    <reaction evidence="1">
        <text>ATP-independent breakage of single-stranded DNA, followed by passage and rejoining.</text>
        <dbReference type="EC" id="5.6.2.1"/>
    </reaction>
</comment>
<dbReference type="Proteomes" id="UP000281498">
    <property type="component" value="Unassembled WGS sequence"/>
</dbReference>
<accession>A0A3A9KCC3</accession>
<dbReference type="InterPro" id="IPR003602">
    <property type="entry name" value="Topo_IA_DNA-bd_dom"/>
</dbReference>
<dbReference type="CDD" id="cd00186">
    <property type="entry name" value="TOP1Ac"/>
    <property type="match status" value="1"/>
</dbReference>
<dbReference type="InterPro" id="IPR034144">
    <property type="entry name" value="TOPRIM_TopoIII"/>
</dbReference>
<dbReference type="InterPro" id="IPR013824">
    <property type="entry name" value="Topo_IA_cen_sub1"/>
</dbReference>
<name>A0A3A9KCC3_9BACI</name>
<dbReference type="OrthoDB" id="9803554at2"/>
<feature type="domain" description="Topo IA-type catalytic" evidence="13">
    <location>
        <begin position="157"/>
        <end position="603"/>
    </location>
</feature>
<dbReference type="NCBIfam" id="NF005829">
    <property type="entry name" value="PRK07726.1"/>
    <property type="match status" value="1"/>
</dbReference>
<dbReference type="GO" id="GO:0003917">
    <property type="term" value="F:DNA topoisomerase type I (single strand cut, ATP-independent) activity"/>
    <property type="evidence" value="ECO:0007669"/>
    <property type="project" value="UniProtKB-EC"/>
</dbReference>
<dbReference type="NCBIfam" id="TIGR01056">
    <property type="entry name" value="topB"/>
    <property type="match status" value="1"/>
</dbReference>
<keyword evidence="5" id="KW-0799">Topoisomerase</keyword>
<dbReference type="InterPro" id="IPR025589">
    <property type="entry name" value="Toprim_C_rpt"/>
</dbReference>
<dbReference type="SMART" id="SM00493">
    <property type="entry name" value="TOPRIM"/>
    <property type="match status" value="1"/>
</dbReference>
<dbReference type="InterPro" id="IPR013825">
    <property type="entry name" value="Topo_IA_cen_sub2"/>
</dbReference>
<dbReference type="Pfam" id="PF01751">
    <property type="entry name" value="Toprim"/>
    <property type="match status" value="1"/>
</dbReference>
<dbReference type="Pfam" id="PF01131">
    <property type="entry name" value="Topoisom_bac"/>
    <property type="match status" value="1"/>
</dbReference>
<dbReference type="EMBL" id="PDOE01000001">
    <property type="protein sequence ID" value="RKL69298.1"/>
    <property type="molecule type" value="Genomic_DNA"/>
</dbReference>
<evidence type="ECO:0000256" key="1">
    <source>
        <dbReference type="ARBA" id="ARBA00000213"/>
    </source>
</evidence>
<dbReference type="PRINTS" id="PR00417">
    <property type="entry name" value="PRTPISMRASEI"/>
</dbReference>
<keyword evidence="4" id="KW-0479">Metal-binding</keyword>
<dbReference type="GO" id="GO:0043597">
    <property type="term" value="C:cytoplasmic replication fork"/>
    <property type="evidence" value="ECO:0007669"/>
    <property type="project" value="TreeGrafter"/>
</dbReference>
<dbReference type="GO" id="GO:0006265">
    <property type="term" value="P:DNA topological change"/>
    <property type="evidence" value="ECO:0007669"/>
    <property type="project" value="InterPro"/>
</dbReference>
<dbReference type="AlphaFoldDB" id="A0A3A9KCC3"/>
<evidence type="ECO:0000256" key="5">
    <source>
        <dbReference type="ARBA" id="ARBA00023029"/>
    </source>
</evidence>
<dbReference type="PROSITE" id="PS52039">
    <property type="entry name" value="TOPO_IA_2"/>
    <property type="match status" value="1"/>
</dbReference>
<feature type="region of interest" description="Disordered" evidence="12">
    <location>
        <begin position="449"/>
        <end position="488"/>
    </location>
</feature>
<dbReference type="InterPro" id="IPR013497">
    <property type="entry name" value="Topo_IA_cen"/>
</dbReference>
<dbReference type="Gene3D" id="1.10.460.10">
    <property type="entry name" value="Topoisomerase I, domain 2"/>
    <property type="match status" value="1"/>
</dbReference>
<dbReference type="GO" id="GO:0006310">
    <property type="term" value="P:DNA recombination"/>
    <property type="evidence" value="ECO:0007669"/>
    <property type="project" value="TreeGrafter"/>
</dbReference>
<protein>
    <recommendedName>
        <fullName evidence="3">DNA topoisomerase</fullName>
        <ecNumber evidence="3">5.6.2.1</ecNumber>
    </recommendedName>
    <alternativeName>
        <fullName evidence="11">Omega-protein</fullName>
    </alternativeName>
    <alternativeName>
        <fullName evidence="10">Relaxing enzyme</fullName>
    </alternativeName>
    <alternativeName>
        <fullName evidence="8">Swivelase</fullName>
    </alternativeName>
    <alternativeName>
        <fullName evidence="9">Untwisting enzyme</fullName>
    </alternativeName>
</protein>
<reference evidence="14 15" key="1">
    <citation type="submission" date="2017-10" db="EMBL/GenBank/DDBJ databases">
        <title>Bacillus sp. nov., a halophilic bacterium isolated from a Keqin Lake.</title>
        <authorList>
            <person name="Wang H."/>
        </authorList>
    </citation>
    <scope>NUCLEOTIDE SEQUENCE [LARGE SCALE GENOMIC DNA]</scope>
    <source>
        <strain evidence="14 15">KCTC 13187</strain>
    </source>
</reference>
<dbReference type="EC" id="5.6.2.1" evidence="3"/>
<evidence type="ECO:0000313" key="15">
    <source>
        <dbReference type="Proteomes" id="UP000281498"/>
    </source>
</evidence>
<dbReference type="SUPFAM" id="SSF56712">
    <property type="entry name" value="Prokaryotic type I DNA topoisomerase"/>
    <property type="match status" value="1"/>
</dbReference>
<evidence type="ECO:0000256" key="6">
    <source>
        <dbReference type="ARBA" id="ARBA00023125"/>
    </source>
</evidence>
<dbReference type="InterPro" id="IPR006171">
    <property type="entry name" value="TOPRIM_dom"/>
</dbReference>
<dbReference type="GO" id="GO:0046872">
    <property type="term" value="F:metal ion binding"/>
    <property type="evidence" value="ECO:0007669"/>
    <property type="project" value="UniProtKB-KW"/>
</dbReference>
<organism evidence="14 15">
    <name type="scientific">Salipaludibacillus neizhouensis</name>
    <dbReference type="NCBI Taxonomy" id="885475"/>
    <lineage>
        <taxon>Bacteria</taxon>
        <taxon>Bacillati</taxon>
        <taxon>Bacillota</taxon>
        <taxon>Bacilli</taxon>
        <taxon>Bacillales</taxon>
        <taxon>Bacillaceae</taxon>
    </lineage>
</organism>
<evidence type="ECO:0000256" key="2">
    <source>
        <dbReference type="ARBA" id="ARBA00009446"/>
    </source>
</evidence>
<evidence type="ECO:0000256" key="12">
    <source>
        <dbReference type="SAM" id="MobiDB-lite"/>
    </source>
</evidence>
<dbReference type="PANTHER" id="PTHR11390">
    <property type="entry name" value="PROKARYOTIC DNA TOPOISOMERASE"/>
    <property type="match status" value="1"/>
</dbReference>
<evidence type="ECO:0000313" key="14">
    <source>
        <dbReference type="EMBL" id="RKL69298.1"/>
    </source>
</evidence>
<evidence type="ECO:0000256" key="9">
    <source>
        <dbReference type="ARBA" id="ARBA00031985"/>
    </source>
</evidence>
<dbReference type="Pfam" id="PF13342">
    <property type="entry name" value="Toprim_Crpt"/>
    <property type="match status" value="1"/>
</dbReference>
<dbReference type="PANTHER" id="PTHR11390:SF21">
    <property type="entry name" value="DNA TOPOISOMERASE 3-ALPHA"/>
    <property type="match status" value="1"/>
</dbReference>
<sequence length="736" mass="83120">MKLIVAEKPDQGAKLAAPFPFAKQKNHITIRPCETFPQGAVVTWAVGHLCELLSPDEYDASWKKWQLDILPMIPSEFQYKVTKTKWKAFKVIKDFVHDPKINEIIIAGDAEREGEAIVRLVLQQSKNTKPMKRLWISSLTPNAVITGFQNLKDEIHTRDLFHEAISRAYADWLVGMNASRAFTLLLQHQGAEDVFSTGRVQTPTLALIVKRETEIEAFRSENFWEVKANFQINNHMYEGTWHKDGDTRLKEEQMAKKIAQFSAGKPAKVTNIDKNTKNIPPPYLFNLSGLQSLANKRFKYAPKQTLDIAQKLYVKGIISYPRTDSAFITKEEASTLPDVLAKLREYSTFNAYFPLPNPSILVSKRYVNPSKVKDHYAIIPTDQTIDPAKLSREEQVIYEMIVERVIAAHYDDCKMSYSTIDTLVDERATFRSKGKQLLNEGWRKVIPFSQDSQKSAKDNDTSLPPVQNGDEGIVSKVTTKKGETKPPKRYTEGDLILVMKTAGKHIDDDNLVKVMQDTEGLGTEATRAGIIGILKDRSYITVTKNQVFPTDKGRILIQAVGDSILASPEMTAKWEQRLAEIGDGKTPMEPFIEQAKKLSASIIQDARMNAKSWQLDKEKLANIQSTRKGWKQKKGTGNYPAKTLVGGCLKCDGKVIDKGNFYGCTNYNQSKCTFTISKRTLGKEISITHVKELLSGGTTSIVQGFERNNNVFDAALKWDNNKKKIIFIYDQQPINR</sequence>
<evidence type="ECO:0000256" key="7">
    <source>
        <dbReference type="ARBA" id="ARBA00023235"/>
    </source>
</evidence>
<keyword evidence="7 14" id="KW-0413">Isomerase</keyword>
<dbReference type="InterPro" id="IPR023405">
    <property type="entry name" value="Topo_IA_core_domain"/>
</dbReference>
<dbReference type="InterPro" id="IPR000380">
    <property type="entry name" value="Topo_IA"/>
</dbReference>
<dbReference type="Gene3D" id="2.70.20.10">
    <property type="entry name" value="Topoisomerase I, domain 3"/>
    <property type="match status" value="1"/>
</dbReference>
<dbReference type="SMART" id="SM00436">
    <property type="entry name" value="TOP1Bc"/>
    <property type="match status" value="1"/>
</dbReference>
<evidence type="ECO:0000256" key="4">
    <source>
        <dbReference type="ARBA" id="ARBA00022723"/>
    </source>
</evidence>
<dbReference type="GO" id="GO:0003677">
    <property type="term" value="F:DNA binding"/>
    <property type="evidence" value="ECO:0007669"/>
    <property type="project" value="UniProtKB-KW"/>
</dbReference>
<dbReference type="GO" id="GO:0006281">
    <property type="term" value="P:DNA repair"/>
    <property type="evidence" value="ECO:0007669"/>
    <property type="project" value="TreeGrafter"/>
</dbReference>
<evidence type="ECO:0000256" key="8">
    <source>
        <dbReference type="ARBA" id="ARBA00030003"/>
    </source>
</evidence>
<dbReference type="RefSeq" id="WP_110936062.1">
    <property type="nucleotide sequence ID" value="NZ_KZ614146.1"/>
</dbReference>
<keyword evidence="15" id="KW-1185">Reference proteome</keyword>
<comment type="caution">
    <text evidence="14">The sequence shown here is derived from an EMBL/GenBank/DDBJ whole genome shotgun (WGS) entry which is preliminary data.</text>
</comment>
<evidence type="ECO:0000256" key="11">
    <source>
        <dbReference type="ARBA" id="ARBA00032877"/>
    </source>
</evidence>
<gene>
    <name evidence="14" type="ORF">CR203_04525</name>
</gene>
<dbReference type="CDD" id="cd03362">
    <property type="entry name" value="TOPRIM_TopoIA_TopoIII"/>
    <property type="match status" value="1"/>
</dbReference>
<evidence type="ECO:0000259" key="13">
    <source>
        <dbReference type="PROSITE" id="PS52039"/>
    </source>
</evidence>
<dbReference type="InterPro" id="IPR013826">
    <property type="entry name" value="Topo_IA_cen_sub3"/>
</dbReference>
<comment type="similarity">
    <text evidence="2">Belongs to the type IA topoisomerase family.</text>
</comment>